<reference evidence="2" key="1">
    <citation type="submission" date="2023-11" db="EMBL/GenBank/DDBJ databases">
        <authorList>
            <person name="De Vega J J."/>
            <person name="De Vega J J."/>
        </authorList>
    </citation>
    <scope>NUCLEOTIDE SEQUENCE</scope>
</reference>
<sequence length="141" mass="15532">MHLTILSSRSMRSSPQGVTLVALRPFFVYFDGHWALSAPAPTLQTASNIARGLYCEGESGPHVVAHPTPGYMQHDLAAPSGVRSSCIIPGSTERQWADWCAGHIQRCRWDTQTQRGQRPGKRSQLGFRMQSSTKGLRTQPA</sequence>
<keyword evidence="3" id="KW-1185">Reference proteome</keyword>
<dbReference type="AlphaFoldDB" id="A0AAD2K3C8"/>
<protein>
    <submittedName>
        <fullName evidence="2">Uncharacterized protein</fullName>
    </submittedName>
</protein>
<gene>
    <name evidence="2" type="ORF">MYCIT1_LOCUS25203</name>
</gene>
<comment type="caution">
    <text evidence="2">The sequence shown here is derived from an EMBL/GenBank/DDBJ whole genome shotgun (WGS) entry which is preliminary data.</text>
</comment>
<proteinExistence type="predicted"/>
<dbReference type="EMBL" id="CAVNYO010000412">
    <property type="protein sequence ID" value="CAK5276715.1"/>
    <property type="molecule type" value="Genomic_DNA"/>
</dbReference>
<accession>A0AAD2K3C8</accession>
<dbReference type="Proteomes" id="UP001295794">
    <property type="component" value="Unassembled WGS sequence"/>
</dbReference>
<evidence type="ECO:0000313" key="3">
    <source>
        <dbReference type="Proteomes" id="UP001295794"/>
    </source>
</evidence>
<feature type="region of interest" description="Disordered" evidence="1">
    <location>
        <begin position="111"/>
        <end position="141"/>
    </location>
</feature>
<organism evidence="2 3">
    <name type="scientific">Mycena citricolor</name>
    <dbReference type="NCBI Taxonomy" id="2018698"/>
    <lineage>
        <taxon>Eukaryota</taxon>
        <taxon>Fungi</taxon>
        <taxon>Dikarya</taxon>
        <taxon>Basidiomycota</taxon>
        <taxon>Agaricomycotina</taxon>
        <taxon>Agaricomycetes</taxon>
        <taxon>Agaricomycetidae</taxon>
        <taxon>Agaricales</taxon>
        <taxon>Marasmiineae</taxon>
        <taxon>Mycenaceae</taxon>
        <taxon>Mycena</taxon>
    </lineage>
</organism>
<evidence type="ECO:0000313" key="2">
    <source>
        <dbReference type="EMBL" id="CAK5276715.1"/>
    </source>
</evidence>
<evidence type="ECO:0000256" key="1">
    <source>
        <dbReference type="SAM" id="MobiDB-lite"/>
    </source>
</evidence>
<name>A0AAD2K3C8_9AGAR</name>
<feature type="compositionally biased region" description="Polar residues" evidence="1">
    <location>
        <begin position="129"/>
        <end position="141"/>
    </location>
</feature>